<comment type="caution">
    <text evidence="7">The sequence shown here is derived from an EMBL/GenBank/DDBJ whole genome shotgun (WGS) entry which is preliminary data.</text>
</comment>
<dbReference type="GO" id="GO:0042802">
    <property type="term" value="F:identical protein binding"/>
    <property type="evidence" value="ECO:0007669"/>
    <property type="project" value="TreeGrafter"/>
</dbReference>
<dbReference type="CDD" id="cd00610">
    <property type="entry name" value="OAT_like"/>
    <property type="match status" value="1"/>
</dbReference>
<keyword evidence="8" id="KW-1185">Reference proteome</keyword>
<evidence type="ECO:0000256" key="3">
    <source>
        <dbReference type="ARBA" id="ARBA00022576"/>
    </source>
</evidence>
<evidence type="ECO:0000256" key="6">
    <source>
        <dbReference type="RuleBase" id="RU003560"/>
    </source>
</evidence>
<dbReference type="RefSeq" id="WP_037338924.1">
    <property type="nucleotide sequence ID" value="NZ_APNK01000021.1"/>
</dbReference>
<dbReference type="EMBL" id="APNK01000021">
    <property type="protein sequence ID" value="KEZ76855.1"/>
    <property type="molecule type" value="Genomic_DNA"/>
</dbReference>
<dbReference type="InterPro" id="IPR015422">
    <property type="entry name" value="PyrdxlP-dep_Trfase_small"/>
</dbReference>
<dbReference type="Proteomes" id="UP000028302">
    <property type="component" value="Unassembled WGS sequence"/>
</dbReference>
<name>A0A084IJH1_SALHC</name>
<comment type="cofactor">
    <cofactor evidence="1">
        <name>pyridoxal 5'-phosphate</name>
        <dbReference type="ChEBI" id="CHEBI:597326"/>
    </cofactor>
</comment>
<dbReference type="InterPro" id="IPR050103">
    <property type="entry name" value="Class-III_PLP-dep_AT"/>
</dbReference>
<dbReference type="InterPro" id="IPR015421">
    <property type="entry name" value="PyrdxlP-dep_Trfase_major"/>
</dbReference>
<dbReference type="AlphaFoldDB" id="A0A084IJH1"/>
<dbReference type="GO" id="GO:0008483">
    <property type="term" value="F:transaminase activity"/>
    <property type="evidence" value="ECO:0007669"/>
    <property type="project" value="UniProtKB-KW"/>
</dbReference>
<organism evidence="7 8">
    <name type="scientific">Salinisphaera hydrothermalis (strain C41B8)</name>
    <dbReference type="NCBI Taxonomy" id="1304275"/>
    <lineage>
        <taxon>Bacteria</taxon>
        <taxon>Pseudomonadati</taxon>
        <taxon>Pseudomonadota</taxon>
        <taxon>Gammaproteobacteria</taxon>
        <taxon>Salinisphaerales</taxon>
        <taxon>Salinisphaeraceae</taxon>
        <taxon>Salinisphaera</taxon>
    </lineage>
</organism>
<dbReference type="STRING" id="1304275.C41B8_12895"/>
<dbReference type="InterPro" id="IPR015424">
    <property type="entry name" value="PyrdxlP-dep_Trfase"/>
</dbReference>
<evidence type="ECO:0000313" key="8">
    <source>
        <dbReference type="Proteomes" id="UP000028302"/>
    </source>
</evidence>
<dbReference type="FunFam" id="3.40.640.10:FF:000013">
    <property type="entry name" value="4-aminobutyrate aminotransferase"/>
    <property type="match status" value="1"/>
</dbReference>
<evidence type="ECO:0000256" key="1">
    <source>
        <dbReference type="ARBA" id="ARBA00001933"/>
    </source>
</evidence>
<dbReference type="SUPFAM" id="SSF53383">
    <property type="entry name" value="PLP-dependent transferases"/>
    <property type="match status" value="1"/>
</dbReference>
<keyword evidence="4 7" id="KW-0808">Transferase</keyword>
<gene>
    <name evidence="7" type="ORF">C41B8_12895</name>
</gene>
<dbReference type="OrthoDB" id="9801052at2"/>
<comment type="similarity">
    <text evidence="2 6">Belongs to the class-III pyridoxal-phosphate-dependent aminotransferase family.</text>
</comment>
<evidence type="ECO:0000256" key="4">
    <source>
        <dbReference type="ARBA" id="ARBA00022679"/>
    </source>
</evidence>
<accession>A0A084IJH1</accession>
<dbReference type="PANTHER" id="PTHR11986">
    <property type="entry name" value="AMINOTRANSFERASE CLASS III"/>
    <property type="match status" value="1"/>
</dbReference>
<evidence type="ECO:0000256" key="5">
    <source>
        <dbReference type="ARBA" id="ARBA00022898"/>
    </source>
</evidence>
<keyword evidence="5 6" id="KW-0663">Pyridoxal phosphate</keyword>
<dbReference type="PANTHER" id="PTHR11986:SF79">
    <property type="entry name" value="ACETYLORNITHINE AMINOTRANSFERASE, MITOCHONDRIAL"/>
    <property type="match status" value="1"/>
</dbReference>
<dbReference type="Gene3D" id="3.90.1150.10">
    <property type="entry name" value="Aspartate Aminotransferase, domain 1"/>
    <property type="match status" value="1"/>
</dbReference>
<proteinExistence type="inferred from homology"/>
<sequence length="420" mass="45236">MTANRPGNLSPLLKQATDVYAERGEGCYLFDTEGRRYIDFTSGIGVTSTGHCHPKVVAAAQEQVGKLIHGQYTTIMHKPIQDLSARLAEKMPGDIDTIFYASAGTEAAEGAMRLMRQATGRPNIVVFHGGFHGRTMGSASMTTSGTAYTAGLQPIMGGVVVAPFPNAFRYGWSEEQATEFCLRELDYIFDTISSPKDTAGFLIEPIQGEGGFVPANTKFMQGLRERADHHGMVLGVDEVQAGYGRTGKFWSHTHFDVQPDIVMTAKGLASGFPLSGFAASRSLMEKGWPGSQGGTYGGNAVACAAALATLDVIEEEGLVENAGEQGAHLKERLESLKAQHECIVDVRGKGFMIGCEIHKDGQPDGDRADRIVKACEASNLLLLRCGPRKQVIRWLPPLIATRQQIDEALDIFAKALDATA</sequence>
<reference evidence="7 8" key="1">
    <citation type="submission" date="2013-03" db="EMBL/GenBank/DDBJ databases">
        <title>Salinisphaera hydrothermalis C41B8 Genome Sequencing.</title>
        <authorList>
            <person name="Li C."/>
            <person name="Lai Q."/>
            <person name="Shao Z."/>
        </authorList>
    </citation>
    <scope>NUCLEOTIDE SEQUENCE [LARGE SCALE GENOMIC DNA]</scope>
    <source>
        <strain evidence="7 8">C41B8</strain>
    </source>
</reference>
<dbReference type="PATRIC" id="fig|1304275.5.peg.2632"/>
<dbReference type="PIRSF" id="PIRSF000521">
    <property type="entry name" value="Transaminase_4ab_Lys_Orn"/>
    <property type="match status" value="1"/>
</dbReference>
<dbReference type="Gene3D" id="3.40.640.10">
    <property type="entry name" value="Type I PLP-dependent aspartate aminotransferase-like (Major domain)"/>
    <property type="match status" value="1"/>
</dbReference>
<evidence type="ECO:0000256" key="2">
    <source>
        <dbReference type="ARBA" id="ARBA00008954"/>
    </source>
</evidence>
<dbReference type="eggNOG" id="COG0160">
    <property type="taxonomic scope" value="Bacteria"/>
</dbReference>
<evidence type="ECO:0000313" key="7">
    <source>
        <dbReference type="EMBL" id="KEZ76855.1"/>
    </source>
</evidence>
<dbReference type="InterPro" id="IPR005814">
    <property type="entry name" value="Aminotrans_3"/>
</dbReference>
<dbReference type="GO" id="GO:0030170">
    <property type="term" value="F:pyridoxal phosphate binding"/>
    <property type="evidence" value="ECO:0007669"/>
    <property type="project" value="InterPro"/>
</dbReference>
<keyword evidence="3 7" id="KW-0032">Aminotransferase</keyword>
<dbReference type="Pfam" id="PF00202">
    <property type="entry name" value="Aminotran_3"/>
    <property type="match status" value="1"/>
</dbReference>
<protein>
    <submittedName>
        <fullName evidence="7">Aminotransferase</fullName>
    </submittedName>
</protein>